<dbReference type="Proteomes" id="UP000642070">
    <property type="component" value="Unassembled WGS sequence"/>
</dbReference>
<dbReference type="InterPro" id="IPR009057">
    <property type="entry name" value="Homeodomain-like_sf"/>
</dbReference>
<dbReference type="PROSITE" id="PS50977">
    <property type="entry name" value="HTH_TETR_2"/>
    <property type="match status" value="1"/>
</dbReference>
<dbReference type="Gene3D" id="1.10.10.60">
    <property type="entry name" value="Homeodomain-like"/>
    <property type="match status" value="1"/>
</dbReference>
<dbReference type="Gene3D" id="1.10.357.10">
    <property type="entry name" value="Tetracycline Repressor, domain 2"/>
    <property type="match status" value="1"/>
</dbReference>
<accession>A0A917T1K3</accession>
<dbReference type="InterPro" id="IPR050109">
    <property type="entry name" value="HTH-type_TetR-like_transc_reg"/>
</dbReference>
<proteinExistence type="predicted"/>
<keyword evidence="1 2" id="KW-0238">DNA-binding</keyword>
<dbReference type="InterPro" id="IPR041678">
    <property type="entry name" value="TetR_C_16"/>
</dbReference>
<evidence type="ECO:0000313" key="5">
    <source>
        <dbReference type="Proteomes" id="UP000642070"/>
    </source>
</evidence>
<organism evidence="4 5">
    <name type="scientific">Dactylosporangium sucinum</name>
    <dbReference type="NCBI Taxonomy" id="1424081"/>
    <lineage>
        <taxon>Bacteria</taxon>
        <taxon>Bacillati</taxon>
        <taxon>Actinomycetota</taxon>
        <taxon>Actinomycetes</taxon>
        <taxon>Micromonosporales</taxon>
        <taxon>Micromonosporaceae</taxon>
        <taxon>Dactylosporangium</taxon>
    </lineage>
</organism>
<dbReference type="PANTHER" id="PTHR30055">
    <property type="entry name" value="HTH-TYPE TRANSCRIPTIONAL REGULATOR RUTR"/>
    <property type="match status" value="1"/>
</dbReference>
<gene>
    <name evidence="4" type="ORF">GCM10007977_005080</name>
</gene>
<feature type="domain" description="HTH tetR-type" evidence="3">
    <location>
        <begin position="13"/>
        <end position="73"/>
    </location>
</feature>
<name>A0A917T1K3_9ACTN</name>
<evidence type="ECO:0000259" key="3">
    <source>
        <dbReference type="PROSITE" id="PS50977"/>
    </source>
</evidence>
<dbReference type="InterPro" id="IPR036271">
    <property type="entry name" value="Tet_transcr_reg_TetR-rel_C_sf"/>
</dbReference>
<dbReference type="SUPFAM" id="SSF46689">
    <property type="entry name" value="Homeodomain-like"/>
    <property type="match status" value="1"/>
</dbReference>
<sequence length="191" mass="20700">MGMNDAQPPRRSDGTRAAILRAARARFAADGYQKATIRAIAADADIDPSMVMRYYGNKERLFAAAVDVDLRLPDVSTVPRDRLGAALVTHFLRRWEDDPSDDALLTLLRSAATDDAAAERLRGIFAAQIVPLAQTLSPDPAEAAERAALVASQMLGLAFTRHILRLPPVVALSPEAVVARIGPTVQRYLTE</sequence>
<evidence type="ECO:0000256" key="1">
    <source>
        <dbReference type="ARBA" id="ARBA00023125"/>
    </source>
</evidence>
<protein>
    <submittedName>
        <fullName evidence="4">TetR family transcriptional regulator</fullName>
    </submittedName>
</protein>
<evidence type="ECO:0000256" key="2">
    <source>
        <dbReference type="PROSITE-ProRule" id="PRU00335"/>
    </source>
</evidence>
<dbReference type="GO" id="GO:0000976">
    <property type="term" value="F:transcription cis-regulatory region binding"/>
    <property type="evidence" value="ECO:0007669"/>
    <property type="project" value="TreeGrafter"/>
</dbReference>
<reference evidence="4" key="1">
    <citation type="journal article" date="2014" name="Int. J. Syst. Evol. Microbiol.">
        <title>Complete genome sequence of Corynebacterium casei LMG S-19264T (=DSM 44701T), isolated from a smear-ripened cheese.</title>
        <authorList>
            <consortium name="US DOE Joint Genome Institute (JGI-PGF)"/>
            <person name="Walter F."/>
            <person name="Albersmeier A."/>
            <person name="Kalinowski J."/>
            <person name="Ruckert C."/>
        </authorList>
    </citation>
    <scope>NUCLEOTIDE SEQUENCE</scope>
    <source>
        <strain evidence="4">JCM 19831</strain>
    </source>
</reference>
<reference evidence="4" key="2">
    <citation type="submission" date="2020-09" db="EMBL/GenBank/DDBJ databases">
        <authorList>
            <person name="Sun Q."/>
            <person name="Ohkuma M."/>
        </authorList>
    </citation>
    <scope>NUCLEOTIDE SEQUENCE</scope>
    <source>
        <strain evidence="4">JCM 19831</strain>
    </source>
</reference>
<dbReference type="EMBL" id="BMPI01000002">
    <property type="protein sequence ID" value="GGM07027.1"/>
    <property type="molecule type" value="Genomic_DNA"/>
</dbReference>
<dbReference type="SUPFAM" id="SSF48498">
    <property type="entry name" value="Tetracyclin repressor-like, C-terminal domain"/>
    <property type="match status" value="1"/>
</dbReference>
<feature type="DNA-binding region" description="H-T-H motif" evidence="2">
    <location>
        <begin position="36"/>
        <end position="55"/>
    </location>
</feature>
<dbReference type="InterPro" id="IPR001647">
    <property type="entry name" value="HTH_TetR"/>
</dbReference>
<dbReference type="Pfam" id="PF00440">
    <property type="entry name" value="TetR_N"/>
    <property type="match status" value="1"/>
</dbReference>
<dbReference type="Pfam" id="PF17920">
    <property type="entry name" value="TetR_C_16"/>
    <property type="match status" value="1"/>
</dbReference>
<dbReference type="AlphaFoldDB" id="A0A917T1K3"/>
<keyword evidence="5" id="KW-1185">Reference proteome</keyword>
<dbReference type="GO" id="GO:0003700">
    <property type="term" value="F:DNA-binding transcription factor activity"/>
    <property type="evidence" value="ECO:0007669"/>
    <property type="project" value="TreeGrafter"/>
</dbReference>
<comment type="caution">
    <text evidence="4">The sequence shown here is derived from an EMBL/GenBank/DDBJ whole genome shotgun (WGS) entry which is preliminary data.</text>
</comment>
<dbReference type="PANTHER" id="PTHR30055:SF235">
    <property type="entry name" value="TRANSCRIPTIONAL REGULATORY PROTEIN"/>
    <property type="match status" value="1"/>
</dbReference>
<evidence type="ECO:0000313" key="4">
    <source>
        <dbReference type="EMBL" id="GGM07027.1"/>
    </source>
</evidence>